<organism evidence="2">
    <name type="scientific">Culex pipiens</name>
    <name type="common">House mosquito</name>
    <dbReference type="NCBI Taxonomy" id="7175"/>
    <lineage>
        <taxon>Eukaryota</taxon>
        <taxon>Metazoa</taxon>
        <taxon>Ecdysozoa</taxon>
        <taxon>Arthropoda</taxon>
        <taxon>Hexapoda</taxon>
        <taxon>Insecta</taxon>
        <taxon>Pterygota</taxon>
        <taxon>Neoptera</taxon>
        <taxon>Endopterygota</taxon>
        <taxon>Diptera</taxon>
        <taxon>Nematocera</taxon>
        <taxon>Culicoidea</taxon>
        <taxon>Culicidae</taxon>
        <taxon>Culicinae</taxon>
        <taxon>Culicini</taxon>
        <taxon>Culex</taxon>
        <taxon>Culex</taxon>
    </lineage>
</organism>
<evidence type="ECO:0000256" key="1">
    <source>
        <dbReference type="SAM" id="MobiDB-lite"/>
    </source>
</evidence>
<feature type="region of interest" description="Disordered" evidence="1">
    <location>
        <begin position="118"/>
        <end position="141"/>
    </location>
</feature>
<feature type="compositionally biased region" description="Low complexity" evidence="1">
    <location>
        <begin position="11"/>
        <end position="22"/>
    </location>
</feature>
<accession>A0A8D8A3T9</accession>
<dbReference type="EMBL" id="HBUE01013838">
    <property type="protein sequence ID" value="CAG6449750.1"/>
    <property type="molecule type" value="Transcribed_RNA"/>
</dbReference>
<name>A0A8D8A3T9_CULPI</name>
<proteinExistence type="predicted"/>
<feature type="region of interest" description="Disordered" evidence="1">
    <location>
        <begin position="166"/>
        <end position="186"/>
    </location>
</feature>
<protein>
    <submittedName>
        <fullName evidence="2">(northern house mosquito) hypothetical protein</fullName>
    </submittedName>
</protein>
<feature type="region of interest" description="Disordered" evidence="1">
    <location>
        <begin position="1"/>
        <end position="95"/>
    </location>
</feature>
<feature type="compositionally biased region" description="Low complexity" evidence="1">
    <location>
        <begin position="31"/>
        <end position="41"/>
    </location>
</feature>
<reference evidence="2" key="1">
    <citation type="submission" date="2021-05" db="EMBL/GenBank/DDBJ databases">
        <authorList>
            <person name="Alioto T."/>
            <person name="Alioto T."/>
            <person name="Gomez Garrido J."/>
        </authorList>
    </citation>
    <scope>NUCLEOTIDE SEQUENCE</scope>
</reference>
<dbReference type="AlphaFoldDB" id="A0A8D8A3T9"/>
<sequence>MFERNHRKCLNPNPSNDPWSPSNHPPKPKRTSSTSATSATAGSCRPCPCACTKQATVTKRTRKRRPSRAASVGASFPTSKPSATTRRSTSTIGTTARHAALGTTRRVAFAITCPRMRTATRASRSERSPTGSAKRTASGGDVTCVGKSTATGSRWWSTGVCTTNRTGANGAGRCSRRSAGGGSIRR</sequence>
<dbReference type="EMBL" id="HBUE01013839">
    <property type="protein sequence ID" value="CAG6449753.1"/>
    <property type="molecule type" value="Transcribed_RNA"/>
</dbReference>
<evidence type="ECO:0000313" key="2">
    <source>
        <dbReference type="EMBL" id="CAG6449753.1"/>
    </source>
</evidence>
<feature type="compositionally biased region" description="Low complexity" evidence="1">
    <location>
        <begin position="78"/>
        <end position="95"/>
    </location>
</feature>